<gene>
    <name evidence="1" type="ORF">MENTE1834_LOCUS41598</name>
</gene>
<organism evidence="1 2">
    <name type="scientific">Meloidogyne enterolobii</name>
    <name type="common">Root-knot nematode worm</name>
    <name type="synonym">Meloidogyne mayaguensis</name>
    <dbReference type="NCBI Taxonomy" id="390850"/>
    <lineage>
        <taxon>Eukaryota</taxon>
        <taxon>Metazoa</taxon>
        <taxon>Ecdysozoa</taxon>
        <taxon>Nematoda</taxon>
        <taxon>Chromadorea</taxon>
        <taxon>Rhabditida</taxon>
        <taxon>Tylenchina</taxon>
        <taxon>Tylenchomorpha</taxon>
        <taxon>Tylenchoidea</taxon>
        <taxon>Meloidogynidae</taxon>
        <taxon>Meloidogyninae</taxon>
        <taxon>Meloidogyne</taxon>
    </lineage>
</organism>
<sequence length="197" mass="21811">MKLIVILIFLLIIFNIVFDTSSKLTSEVDNSRHLKKICEVEKEEDDSVIQEKIDYCNDAVYIAVGSAETSCKRLSRAAMHLNCNSTIFDLFLNISTIEESCIKALEYSIDDVPCRLNTTDSHCCQEITTSVVKSVEPFCHNLAVSAFNFAKSLCKIPKNIAIASTKEGCASALAKIASHTQKSCYKSLGIPFSGDYF</sequence>
<protein>
    <submittedName>
        <fullName evidence="1">Uncharacterized protein</fullName>
    </submittedName>
</protein>
<reference evidence="1" key="1">
    <citation type="submission" date="2023-11" db="EMBL/GenBank/DDBJ databases">
        <authorList>
            <person name="Poullet M."/>
        </authorList>
    </citation>
    <scope>NUCLEOTIDE SEQUENCE</scope>
    <source>
        <strain evidence="1">E1834</strain>
    </source>
</reference>
<comment type="caution">
    <text evidence="1">The sequence shown here is derived from an EMBL/GenBank/DDBJ whole genome shotgun (WGS) entry which is preliminary data.</text>
</comment>
<name>A0ACB1ARY4_MELEN</name>
<accession>A0ACB1ARY4</accession>
<proteinExistence type="predicted"/>
<evidence type="ECO:0000313" key="1">
    <source>
        <dbReference type="EMBL" id="CAK5098420.1"/>
    </source>
</evidence>
<evidence type="ECO:0000313" key="2">
    <source>
        <dbReference type="Proteomes" id="UP001497535"/>
    </source>
</evidence>
<dbReference type="Proteomes" id="UP001497535">
    <property type="component" value="Unassembled WGS sequence"/>
</dbReference>
<dbReference type="EMBL" id="CAVMJV010000103">
    <property type="protein sequence ID" value="CAK5098420.1"/>
    <property type="molecule type" value="Genomic_DNA"/>
</dbReference>
<keyword evidence="2" id="KW-1185">Reference proteome</keyword>